<keyword evidence="2" id="KW-1185">Reference proteome</keyword>
<accession>A0ACB7WDY5</accession>
<dbReference type="Proteomes" id="UP000827976">
    <property type="component" value="Chromosome 4"/>
</dbReference>
<sequence>MHAQLHAIHHLCSLSSVNSSSRSTTITITMPSLPSYKQQHQTLEIKKVIQVYIYIHIYFSCTCVGVCMYNTKNMFKFRERKTSVLDEHVSVCVCKRDISEREGKKERGI</sequence>
<name>A0ACB7WDY5_DIOAL</name>
<evidence type="ECO:0000313" key="2">
    <source>
        <dbReference type="Proteomes" id="UP000827976"/>
    </source>
</evidence>
<comment type="caution">
    <text evidence="1">The sequence shown here is derived from an EMBL/GenBank/DDBJ whole genome shotgun (WGS) entry which is preliminary data.</text>
</comment>
<reference evidence="2" key="1">
    <citation type="journal article" date="2022" name="Nat. Commun.">
        <title>Chromosome evolution and the genetic basis of agronomically important traits in greater yam.</title>
        <authorList>
            <person name="Bredeson J.V."/>
            <person name="Lyons J.B."/>
            <person name="Oniyinde I.O."/>
            <person name="Okereke N.R."/>
            <person name="Kolade O."/>
            <person name="Nnabue I."/>
            <person name="Nwadili C.O."/>
            <person name="Hribova E."/>
            <person name="Parker M."/>
            <person name="Nwogha J."/>
            <person name="Shu S."/>
            <person name="Carlson J."/>
            <person name="Kariba R."/>
            <person name="Muthemba S."/>
            <person name="Knop K."/>
            <person name="Barton G.J."/>
            <person name="Sherwood A.V."/>
            <person name="Lopez-Montes A."/>
            <person name="Asiedu R."/>
            <person name="Jamnadass R."/>
            <person name="Muchugi A."/>
            <person name="Goodstein D."/>
            <person name="Egesi C.N."/>
            <person name="Featherston J."/>
            <person name="Asfaw A."/>
            <person name="Simpson G.G."/>
            <person name="Dolezel J."/>
            <person name="Hendre P.S."/>
            <person name="Van Deynze A."/>
            <person name="Kumar P.L."/>
            <person name="Obidiegwu J.E."/>
            <person name="Bhattacharjee R."/>
            <person name="Rokhsar D.S."/>
        </authorList>
    </citation>
    <scope>NUCLEOTIDE SEQUENCE [LARGE SCALE GENOMIC DNA]</scope>
    <source>
        <strain evidence="2">cv. TDa95/00328</strain>
    </source>
</reference>
<gene>
    <name evidence="1" type="ORF">IHE45_04G082600</name>
</gene>
<dbReference type="EMBL" id="CM037014">
    <property type="protein sequence ID" value="KAH7686107.1"/>
    <property type="molecule type" value="Genomic_DNA"/>
</dbReference>
<protein>
    <submittedName>
        <fullName evidence="1">Uncharacterized protein</fullName>
    </submittedName>
</protein>
<organism evidence="1 2">
    <name type="scientific">Dioscorea alata</name>
    <name type="common">Purple yam</name>
    <dbReference type="NCBI Taxonomy" id="55571"/>
    <lineage>
        <taxon>Eukaryota</taxon>
        <taxon>Viridiplantae</taxon>
        <taxon>Streptophyta</taxon>
        <taxon>Embryophyta</taxon>
        <taxon>Tracheophyta</taxon>
        <taxon>Spermatophyta</taxon>
        <taxon>Magnoliopsida</taxon>
        <taxon>Liliopsida</taxon>
        <taxon>Dioscoreales</taxon>
        <taxon>Dioscoreaceae</taxon>
        <taxon>Dioscorea</taxon>
    </lineage>
</organism>
<evidence type="ECO:0000313" key="1">
    <source>
        <dbReference type="EMBL" id="KAH7686107.1"/>
    </source>
</evidence>
<proteinExistence type="predicted"/>